<dbReference type="Proteomes" id="UP000318405">
    <property type="component" value="Unassembled WGS sequence"/>
</dbReference>
<proteinExistence type="predicted"/>
<reference evidence="2 3" key="1">
    <citation type="submission" date="2019-07" db="EMBL/GenBank/DDBJ databases">
        <title>Qingshengfaniella alkalisoli gen. nov., sp. nov., isolated from saline soil.</title>
        <authorList>
            <person name="Xu L."/>
            <person name="Huang X.-X."/>
            <person name="Sun J.-Q."/>
        </authorList>
    </citation>
    <scope>NUCLEOTIDE SEQUENCE [LARGE SCALE GENOMIC DNA]</scope>
    <source>
        <strain evidence="2 3">DSM 27279</strain>
    </source>
</reference>
<feature type="domain" description="Acyclic terpene utilisation N-terminal" evidence="1">
    <location>
        <begin position="66"/>
        <end position="192"/>
    </location>
</feature>
<dbReference type="EMBL" id="VLTJ01000007">
    <property type="protein sequence ID" value="TSH97895.1"/>
    <property type="molecule type" value="Genomic_DNA"/>
</dbReference>
<sequence>MQRQFMAKTFKVVAATGMLGSGFQPASIDKAIALGAQMIGCDAGSTDAGPNNLAQGKCHFSAAAVKRDLSNMLGRALAAGIPLIIGSAGTSGSDEALETLAGIVRELSREQDLHFKMAVIRSELSKDVVLEHLRAGRCHPLTPSSPLTEEEVGESLHIVAMMGVEPIQEALAAGAQVILGGRSSDTSIYAAMPLMQGFRPEVVWHMAKILECGAAAVTMRLAPDSMMAVLHEDSFDIFPLREDYRCSPQSVASHTLYENADPFDLKEPSGTLITRDSQYRAISDTAVNVSGSRFEPAGQYTIKIEGVRQRGWSTVILGAVRDPYILAGLDDWLAQLDEITRIRLSNTIGEQPYEIVTRVYGRNGVMGELEPTPNVAGHEVFILWDVISGSQALSHSIASSVSHLAVHNPIPKWKGLISGVAFPYSPSEIDRGPVYEFHMNHVLVPQTPTSLFHTEFEEV</sequence>
<comment type="caution">
    <text evidence="2">The sequence shown here is derived from an EMBL/GenBank/DDBJ whole genome shotgun (WGS) entry which is preliminary data.</text>
</comment>
<accession>A0A556AZM3</accession>
<name>A0A556AZM3_9BURK</name>
<dbReference type="OrthoDB" id="9763456at2"/>
<dbReference type="InterPro" id="IPR010839">
    <property type="entry name" value="AtuA_N"/>
</dbReference>
<gene>
    <name evidence="2" type="ORF">FOZ76_03635</name>
</gene>
<protein>
    <submittedName>
        <fullName evidence="2">DUF1446 domain-containing protein</fullName>
    </submittedName>
</protein>
<evidence type="ECO:0000313" key="2">
    <source>
        <dbReference type="EMBL" id="TSH97895.1"/>
    </source>
</evidence>
<dbReference type="AlphaFoldDB" id="A0A556AZM3"/>
<evidence type="ECO:0000313" key="3">
    <source>
        <dbReference type="Proteomes" id="UP000318405"/>
    </source>
</evidence>
<keyword evidence="3" id="KW-1185">Reference proteome</keyword>
<evidence type="ECO:0000259" key="1">
    <source>
        <dbReference type="Pfam" id="PF07287"/>
    </source>
</evidence>
<dbReference type="Pfam" id="PF07287">
    <property type="entry name" value="AtuA"/>
    <property type="match status" value="1"/>
</dbReference>
<organism evidence="2 3">
    <name type="scientific">Verticiella sediminum</name>
    <dbReference type="NCBI Taxonomy" id="1247510"/>
    <lineage>
        <taxon>Bacteria</taxon>
        <taxon>Pseudomonadati</taxon>
        <taxon>Pseudomonadota</taxon>
        <taxon>Betaproteobacteria</taxon>
        <taxon>Burkholderiales</taxon>
        <taxon>Alcaligenaceae</taxon>
        <taxon>Verticiella</taxon>
    </lineage>
</organism>